<accession>A0ACC3MAS5</accession>
<gene>
    <name evidence="1" type="ORF">LTR37_020599</name>
</gene>
<evidence type="ECO:0000313" key="2">
    <source>
        <dbReference type="Proteomes" id="UP001281147"/>
    </source>
</evidence>
<proteinExistence type="predicted"/>
<protein>
    <submittedName>
        <fullName evidence="1">Uncharacterized protein</fullName>
    </submittedName>
</protein>
<keyword evidence="2" id="KW-1185">Reference proteome</keyword>
<comment type="caution">
    <text evidence="1">The sequence shown here is derived from an EMBL/GenBank/DDBJ whole genome shotgun (WGS) entry which is preliminary data.</text>
</comment>
<name>A0ACC3MAS5_9PEZI</name>
<sequence length="419" mass="45059">MNQPPSSLQGPASGPPPQASSQPRTKSAAPTRRSAAASQPSARPTATTTSADLSGMMASTLSLPGSTGQPSAARLARATAYGPKELDAAGSLLDLAGTSNRSRTSLPAERPGVVPPGVRQQAIAPPPSDAPLTSDQRVGEKRPASRPPSRSTSRPPVQTAPRIAGPAAGSSSGRTTGAQAQQALRPTTAGGLPSVVGGPSGGPHREDPNEPEVHLGMEEGSPVLVELFGPSQTYYRPHAFLPPLNKSQGDSEKSRYLQIRDKFRDYAGVLDYETRTDFKLRIRDRAARLGKDQTKEALLNGIHDEWASVAVPFGYTSPRERQAHRSGGPSEIAWAEEERRLKASNQSFFGANTGNHFNVPDHWRTTIKGFDRGIISRGRYRFAFLKAENDTRVLPYESRTTFVERQQRFGRSTAEQLNK</sequence>
<evidence type="ECO:0000313" key="1">
    <source>
        <dbReference type="EMBL" id="KAK3683061.1"/>
    </source>
</evidence>
<dbReference type="EMBL" id="JAUTXU010000372">
    <property type="protein sequence ID" value="KAK3683061.1"/>
    <property type="molecule type" value="Genomic_DNA"/>
</dbReference>
<reference evidence="1" key="1">
    <citation type="submission" date="2023-07" db="EMBL/GenBank/DDBJ databases">
        <title>Black Yeasts Isolated from many extreme environments.</title>
        <authorList>
            <person name="Coleine C."/>
            <person name="Stajich J.E."/>
            <person name="Selbmann L."/>
        </authorList>
    </citation>
    <scope>NUCLEOTIDE SEQUENCE</scope>
    <source>
        <strain evidence="1">CCFEE 5714</strain>
    </source>
</reference>
<organism evidence="1 2">
    <name type="scientific">Vermiconidia calcicola</name>
    <dbReference type="NCBI Taxonomy" id="1690605"/>
    <lineage>
        <taxon>Eukaryota</taxon>
        <taxon>Fungi</taxon>
        <taxon>Dikarya</taxon>
        <taxon>Ascomycota</taxon>
        <taxon>Pezizomycotina</taxon>
        <taxon>Dothideomycetes</taxon>
        <taxon>Dothideomycetidae</taxon>
        <taxon>Mycosphaerellales</taxon>
        <taxon>Extremaceae</taxon>
        <taxon>Vermiconidia</taxon>
    </lineage>
</organism>
<dbReference type="Proteomes" id="UP001281147">
    <property type="component" value="Unassembled WGS sequence"/>
</dbReference>